<evidence type="ECO:0000256" key="3">
    <source>
        <dbReference type="ARBA" id="ARBA00022475"/>
    </source>
</evidence>
<dbReference type="GO" id="GO:0015648">
    <property type="term" value="F:lipid-linked peptidoglycan transporter activity"/>
    <property type="evidence" value="ECO:0007669"/>
    <property type="project" value="TreeGrafter"/>
</dbReference>
<comment type="catalytic activity">
    <reaction evidence="20">
        <text>[GlcNAc-(1-&gt;4)-Mur2Ac(oyl-L-Ala-gamma-D-Glu-L-Lys-D-Ala-D-Ala)](n)-di-trans,octa-cis-undecaprenyl diphosphate + beta-D-GlcNAc-(1-&gt;4)-Mur2Ac(oyl-L-Ala-gamma-D-Glu-L-Lys-D-Ala-D-Ala)-di-trans,octa-cis-undecaprenyl diphosphate = [GlcNAc-(1-&gt;4)-Mur2Ac(oyl-L-Ala-gamma-D-Glu-L-Lys-D-Ala-D-Ala)](n+1)-di-trans,octa-cis-undecaprenyl diphosphate + di-trans,octa-cis-undecaprenyl diphosphate + H(+)</text>
        <dbReference type="Rhea" id="RHEA:23708"/>
        <dbReference type="Rhea" id="RHEA-COMP:9602"/>
        <dbReference type="Rhea" id="RHEA-COMP:9603"/>
        <dbReference type="ChEBI" id="CHEBI:15378"/>
        <dbReference type="ChEBI" id="CHEBI:58405"/>
        <dbReference type="ChEBI" id="CHEBI:60033"/>
        <dbReference type="ChEBI" id="CHEBI:78435"/>
        <dbReference type="EC" id="2.4.99.28"/>
    </reaction>
</comment>
<gene>
    <name evidence="23" type="primary">ftsW</name>
    <name evidence="23" type="ORF">IAC13_00620</name>
</gene>
<feature type="transmembrane region" description="Helical" evidence="22">
    <location>
        <begin position="312"/>
        <end position="337"/>
    </location>
</feature>
<dbReference type="NCBIfam" id="TIGR02614">
    <property type="entry name" value="ftsW"/>
    <property type="match status" value="1"/>
</dbReference>
<keyword evidence="7 22" id="KW-0812">Transmembrane</keyword>
<dbReference type="Pfam" id="PF01098">
    <property type="entry name" value="FTSW_RODA_SPOVE"/>
    <property type="match status" value="1"/>
</dbReference>
<dbReference type="GO" id="GO:0008360">
    <property type="term" value="P:regulation of cell shape"/>
    <property type="evidence" value="ECO:0007669"/>
    <property type="project" value="UniProtKB-KW"/>
</dbReference>
<feature type="transmembrane region" description="Helical" evidence="22">
    <location>
        <begin position="274"/>
        <end position="300"/>
    </location>
</feature>
<dbReference type="GO" id="GO:0051301">
    <property type="term" value="P:cell division"/>
    <property type="evidence" value="ECO:0007669"/>
    <property type="project" value="UniProtKB-KW"/>
</dbReference>
<evidence type="ECO:0000256" key="22">
    <source>
        <dbReference type="SAM" id="Phobius"/>
    </source>
</evidence>
<reference evidence="23" key="2">
    <citation type="journal article" date="2021" name="PeerJ">
        <title>Extensive microbial diversity within the chicken gut microbiome revealed by metagenomics and culture.</title>
        <authorList>
            <person name="Gilroy R."/>
            <person name="Ravi A."/>
            <person name="Getino M."/>
            <person name="Pursley I."/>
            <person name="Horton D.L."/>
            <person name="Alikhan N.F."/>
            <person name="Baker D."/>
            <person name="Gharbi K."/>
            <person name="Hall N."/>
            <person name="Watson M."/>
            <person name="Adriaenssens E.M."/>
            <person name="Foster-Nyarko E."/>
            <person name="Jarju S."/>
            <person name="Secka A."/>
            <person name="Antonio M."/>
            <person name="Oren A."/>
            <person name="Chaudhuri R.R."/>
            <person name="La Ragione R."/>
            <person name="Hildebrand F."/>
            <person name="Pallen M.J."/>
        </authorList>
    </citation>
    <scope>NUCLEOTIDE SEQUENCE</scope>
    <source>
        <strain evidence="23">E3-2379</strain>
    </source>
</reference>
<feature type="transmembrane region" description="Helical" evidence="22">
    <location>
        <begin position="237"/>
        <end position="254"/>
    </location>
</feature>
<keyword evidence="11 22" id="KW-0472">Membrane</keyword>
<evidence type="ECO:0000256" key="10">
    <source>
        <dbReference type="ARBA" id="ARBA00022989"/>
    </source>
</evidence>
<evidence type="ECO:0000256" key="13">
    <source>
        <dbReference type="ARBA" id="ARBA00023316"/>
    </source>
</evidence>
<dbReference type="GO" id="GO:0005886">
    <property type="term" value="C:plasma membrane"/>
    <property type="evidence" value="ECO:0007669"/>
    <property type="project" value="UniProtKB-SubCell"/>
</dbReference>
<evidence type="ECO:0000256" key="20">
    <source>
        <dbReference type="ARBA" id="ARBA00049902"/>
    </source>
</evidence>
<keyword evidence="4" id="KW-0132">Cell division</keyword>
<accession>A0A9D9HYL2</accession>
<dbReference type="AlphaFoldDB" id="A0A9D9HYL2"/>
<comment type="caution">
    <text evidence="23">The sequence shown here is derived from an EMBL/GenBank/DDBJ whole genome shotgun (WGS) entry which is preliminary data.</text>
</comment>
<dbReference type="InterPro" id="IPR013437">
    <property type="entry name" value="FtsW"/>
</dbReference>
<feature type="transmembrane region" description="Helical" evidence="22">
    <location>
        <begin position="65"/>
        <end position="84"/>
    </location>
</feature>
<keyword evidence="12" id="KW-0131">Cell cycle</keyword>
<sequence>MSTKTPVKRRRRKQFNLFVKGEYFDFPMLFIVIFLVCFGLIMIYSSSSYRANLNLGDPAYYLKRQGMWAIIGFIGMFIVSTVHYKVYMKFTIFFYVLAIFLQIIVLILPNSSHGAKRWIVLGPIQFQPSEFSKVALILFLAHILTLTVRQVRTIKGLIKVGIFALPLFGLVGVENLSTSLVILGITILMLFVTSPKYLPFIAMILAGVVLGGIVLLSAGYRMERIEIWLDPENHTKGLQTMQSLYAIGSGGIFGKGLGQSMQKMGFIPESHNDMIFSIVCEELGLFGAICIITMFVMLLWRIMYIANNAPDLYSALICVGVMAQVGIQVFINIAVVTNTIPPTGIPLPFISYGGTSLVFLMGEMGMVLGISRHIRIRK</sequence>
<evidence type="ECO:0000256" key="8">
    <source>
        <dbReference type="ARBA" id="ARBA00022960"/>
    </source>
</evidence>
<feature type="transmembrane region" description="Helical" evidence="22">
    <location>
        <begin position="349"/>
        <end position="370"/>
    </location>
</feature>
<organism evidence="23 24">
    <name type="scientific">Candidatus Scybalomonas excrementavium</name>
    <dbReference type="NCBI Taxonomy" id="2840943"/>
    <lineage>
        <taxon>Bacteria</taxon>
        <taxon>Bacillati</taxon>
        <taxon>Bacillota</taxon>
        <taxon>Clostridia</taxon>
        <taxon>Lachnospirales</taxon>
        <taxon>Lachnospiraceae</taxon>
        <taxon>Lachnospiraceae incertae sedis</taxon>
        <taxon>Candidatus Scybalomonas</taxon>
    </lineage>
</organism>
<evidence type="ECO:0000256" key="12">
    <source>
        <dbReference type="ARBA" id="ARBA00023306"/>
    </source>
</evidence>
<feature type="transmembrane region" description="Helical" evidence="22">
    <location>
        <begin position="21"/>
        <end position="45"/>
    </location>
</feature>
<comment type="function">
    <text evidence="21">Peptidoglycan polymerase that is essential for cell division.</text>
</comment>
<keyword evidence="10 22" id="KW-1133">Transmembrane helix</keyword>
<dbReference type="PANTHER" id="PTHR30474">
    <property type="entry name" value="CELL CYCLE PROTEIN"/>
    <property type="match status" value="1"/>
</dbReference>
<evidence type="ECO:0000256" key="21">
    <source>
        <dbReference type="ARBA" id="ARBA00049966"/>
    </source>
</evidence>
<protein>
    <recommendedName>
        <fullName evidence="17">Probable peptidoglycan glycosyltransferase FtsW</fullName>
        <ecNumber evidence="19">2.4.99.28</ecNumber>
    </recommendedName>
    <alternativeName>
        <fullName evidence="18">Cell division protein FtsW</fullName>
    </alternativeName>
    <alternativeName>
        <fullName evidence="15">Cell wall polymerase</fullName>
    </alternativeName>
    <alternativeName>
        <fullName evidence="14">Peptidoglycan polymerase</fullName>
    </alternativeName>
</protein>
<keyword evidence="13" id="KW-0961">Cell wall biogenesis/degradation</keyword>
<dbReference type="InterPro" id="IPR001182">
    <property type="entry name" value="FtsW/RodA"/>
</dbReference>
<feature type="transmembrane region" description="Helical" evidence="22">
    <location>
        <begin position="197"/>
        <end position="216"/>
    </location>
</feature>
<name>A0A9D9HYL2_9FIRM</name>
<dbReference type="GO" id="GO:0008955">
    <property type="term" value="F:peptidoglycan glycosyltransferase activity"/>
    <property type="evidence" value="ECO:0007669"/>
    <property type="project" value="UniProtKB-EC"/>
</dbReference>
<evidence type="ECO:0000256" key="17">
    <source>
        <dbReference type="ARBA" id="ARBA00041185"/>
    </source>
</evidence>
<feature type="transmembrane region" description="Helical" evidence="22">
    <location>
        <begin position="131"/>
        <end position="148"/>
    </location>
</feature>
<keyword evidence="3" id="KW-1003">Cell membrane</keyword>
<evidence type="ECO:0000256" key="16">
    <source>
        <dbReference type="ARBA" id="ARBA00038053"/>
    </source>
</evidence>
<keyword evidence="9" id="KW-0573">Peptidoglycan synthesis</keyword>
<evidence type="ECO:0000313" key="24">
    <source>
        <dbReference type="Proteomes" id="UP000823618"/>
    </source>
</evidence>
<evidence type="ECO:0000256" key="18">
    <source>
        <dbReference type="ARBA" id="ARBA00041418"/>
    </source>
</evidence>
<evidence type="ECO:0000256" key="14">
    <source>
        <dbReference type="ARBA" id="ARBA00032370"/>
    </source>
</evidence>
<keyword evidence="6" id="KW-0808">Transferase</keyword>
<evidence type="ECO:0000256" key="7">
    <source>
        <dbReference type="ARBA" id="ARBA00022692"/>
    </source>
</evidence>
<dbReference type="EMBL" id="JADIML010000018">
    <property type="protein sequence ID" value="MBO8462415.1"/>
    <property type="molecule type" value="Genomic_DNA"/>
</dbReference>
<comment type="similarity">
    <text evidence="16">Belongs to the SEDS family. FtsW subfamily.</text>
</comment>
<evidence type="ECO:0000256" key="19">
    <source>
        <dbReference type="ARBA" id="ARBA00044770"/>
    </source>
</evidence>
<evidence type="ECO:0000256" key="6">
    <source>
        <dbReference type="ARBA" id="ARBA00022679"/>
    </source>
</evidence>
<evidence type="ECO:0000256" key="15">
    <source>
        <dbReference type="ARBA" id="ARBA00033270"/>
    </source>
</evidence>
<evidence type="ECO:0000256" key="5">
    <source>
        <dbReference type="ARBA" id="ARBA00022676"/>
    </source>
</evidence>
<dbReference type="PANTHER" id="PTHR30474:SF2">
    <property type="entry name" value="PEPTIDOGLYCAN GLYCOSYLTRANSFERASE FTSW-RELATED"/>
    <property type="match status" value="1"/>
</dbReference>
<dbReference type="GO" id="GO:0032153">
    <property type="term" value="C:cell division site"/>
    <property type="evidence" value="ECO:0007669"/>
    <property type="project" value="TreeGrafter"/>
</dbReference>
<dbReference type="GO" id="GO:0071555">
    <property type="term" value="P:cell wall organization"/>
    <property type="evidence" value="ECO:0007669"/>
    <property type="project" value="UniProtKB-KW"/>
</dbReference>
<evidence type="ECO:0000256" key="9">
    <source>
        <dbReference type="ARBA" id="ARBA00022984"/>
    </source>
</evidence>
<keyword evidence="5" id="KW-0328">Glycosyltransferase</keyword>
<proteinExistence type="inferred from homology"/>
<feature type="transmembrane region" description="Helical" evidence="22">
    <location>
        <begin position="91"/>
        <end position="111"/>
    </location>
</feature>
<evidence type="ECO:0000256" key="4">
    <source>
        <dbReference type="ARBA" id="ARBA00022618"/>
    </source>
</evidence>
<evidence type="ECO:0000313" key="23">
    <source>
        <dbReference type="EMBL" id="MBO8462415.1"/>
    </source>
</evidence>
<dbReference type="EC" id="2.4.99.28" evidence="19"/>
<reference evidence="23" key="1">
    <citation type="submission" date="2020-10" db="EMBL/GenBank/DDBJ databases">
        <authorList>
            <person name="Gilroy R."/>
        </authorList>
    </citation>
    <scope>NUCLEOTIDE SEQUENCE</scope>
    <source>
        <strain evidence="23">E3-2379</strain>
    </source>
</reference>
<evidence type="ECO:0000256" key="2">
    <source>
        <dbReference type="ARBA" id="ARBA00004752"/>
    </source>
</evidence>
<comment type="subcellular location">
    <subcellularLocation>
        <location evidence="1">Cell membrane</location>
        <topology evidence="1">Multi-pass membrane protein</topology>
    </subcellularLocation>
</comment>
<evidence type="ECO:0000256" key="11">
    <source>
        <dbReference type="ARBA" id="ARBA00023136"/>
    </source>
</evidence>
<dbReference type="GO" id="GO:0009252">
    <property type="term" value="P:peptidoglycan biosynthetic process"/>
    <property type="evidence" value="ECO:0007669"/>
    <property type="project" value="UniProtKB-KW"/>
</dbReference>
<keyword evidence="8" id="KW-0133">Cell shape</keyword>
<evidence type="ECO:0000256" key="1">
    <source>
        <dbReference type="ARBA" id="ARBA00004651"/>
    </source>
</evidence>
<feature type="transmembrane region" description="Helical" evidence="22">
    <location>
        <begin position="160"/>
        <end position="191"/>
    </location>
</feature>
<comment type="pathway">
    <text evidence="2">Cell wall biogenesis; peptidoglycan biosynthesis.</text>
</comment>
<dbReference type="Proteomes" id="UP000823618">
    <property type="component" value="Unassembled WGS sequence"/>
</dbReference>